<proteinExistence type="predicted"/>
<dbReference type="InterPro" id="IPR043502">
    <property type="entry name" value="DNA/RNA_pol_sf"/>
</dbReference>
<evidence type="ECO:0000313" key="2">
    <source>
        <dbReference type="Ensembl" id="ENSORLP00015001531.1"/>
    </source>
</evidence>
<name>A0A3P9H128_ORYLA</name>
<feature type="domain" description="Reverse transcriptase" evidence="1">
    <location>
        <begin position="121"/>
        <end position="298"/>
    </location>
</feature>
<protein>
    <recommendedName>
        <fullName evidence="1">Reverse transcriptase domain-containing protein</fullName>
    </recommendedName>
</protein>
<reference evidence="2 3" key="2">
    <citation type="submission" date="2017-04" db="EMBL/GenBank/DDBJ databases">
        <title>CpG methylation of centromeres and impact of large insertions on vertebrate speciation.</title>
        <authorList>
            <person name="Ichikawa K."/>
            <person name="Yoshimura J."/>
            <person name="Morishita S."/>
        </authorList>
    </citation>
    <scope>NUCLEOTIDE SEQUENCE</scope>
    <source>
        <strain evidence="2 3">HSOK</strain>
    </source>
</reference>
<dbReference type="SUPFAM" id="SSF56672">
    <property type="entry name" value="DNA/RNA polymerases"/>
    <property type="match status" value="1"/>
</dbReference>
<dbReference type="InterPro" id="IPR000477">
    <property type="entry name" value="RT_dom"/>
</dbReference>
<sequence>MRADSMARNLFCHNSRNFWKEVKVNTAGIKTIPSVVDGASGTENILELWRQHYIRIFNCVQSDMYVANDADTTGIITTHNVHQAISRLSNNKATGLDGVSSEHVKFASTRVTPLLAMCFTAFLVHGFLPDSMIAVMLVPVIKNKAGKIGCTENYRPIALASILSKLFEIILLDMITEFVKTTHNQFGFKEKLGTDMCIYALKEMIYKYRSLNSSVFLCFLDASKAFDRVNHKKLFMKLTKRGVPKCLVRILAYWYAQQTIQVKWGNQVSEPFKSTNGVRQGGILSPILFNLYLDELSL</sequence>
<dbReference type="PANTHER" id="PTHR19446">
    <property type="entry name" value="REVERSE TRANSCRIPTASES"/>
    <property type="match status" value="1"/>
</dbReference>
<organism evidence="2 3">
    <name type="scientific">Oryzias latipes</name>
    <name type="common">Japanese rice fish</name>
    <name type="synonym">Japanese killifish</name>
    <dbReference type="NCBI Taxonomy" id="8090"/>
    <lineage>
        <taxon>Eukaryota</taxon>
        <taxon>Metazoa</taxon>
        <taxon>Chordata</taxon>
        <taxon>Craniata</taxon>
        <taxon>Vertebrata</taxon>
        <taxon>Euteleostomi</taxon>
        <taxon>Actinopterygii</taxon>
        <taxon>Neopterygii</taxon>
        <taxon>Teleostei</taxon>
        <taxon>Neoteleostei</taxon>
        <taxon>Acanthomorphata</taxon>
        <taxon>Ovalentaria</taxon>
        <taxon>Atherinomorphae</taxon>
        <taxon>Beloniformes</taxon>
        <taxon>Adrianichthyidae</taxon>
        <taxon>Oryziinae</taxon>
        <taxon>Oryzias</taxon>
    </lineage>
</organism>
<reference evidence="2" key="4">
    <citation type="submission" date="2025-09" db="UniProtKB">
        <authorList>
            <consortium name="Ensembl"/>
        </authorList>
    </citation>
    <scope>IDENTIFICATION</scope>
    <source>
        <strain evidence="2">HSOK</strain>
    </source>
</reference>
<reference key="1">
    <citation type="journal article" date="2007" name="Nature">
        <title>The medaka draft genome and insights into vertebrate genome evolution.</title>
        <authorList>
            <person name="Kasahara M."/>
            <person name="Naruse K."/>
            <person name="Sasaki S."/>
            <person name="Nakatani Y."/>
            <person name="Qu W."/>
            <person name="Ahsan B."/>
            <person name="Yamada T."/>
            <person name="Nagayasu Y."/>
            <person name="Doi K."/>
            <person name="Kasai Y."/>
            <person name="Jindo T."/>
            <person name="Kobayashi D."/>
            <person name="Shimada A."/>
            <person name="Toyoda A."/>
            <person name="Kuroki Y."/>
            <person name="Fujiyama A."/>
            <person name="Sasaki T."/>
            <person name="Shimizu A."/>
            <person name="Asakawa S."/>
            <person name="Shimizu N."/>
            <person name="Hashimoto S."/>
            <person name="Yang J."/>
            <person name="Lee Y."/>
            <person name="Matsushima K."/>
            <person name="Sugano S."/>
            <person name="Sakaizumi M."/>
            <person name="Narita T."/>
            <person name="Ohishi K."/>
            <person name="Haga S."/>
            <person name="Ohta F."/>
            <person name="Nomoto H."/>
            <person name="Nogata K."/>
            <person name="Morishita T."/>
            <person name="Endo T."/>
            <person name="Shin-I T."/>
            <person name="Takeda H."/>
            <person name="Morishita S."/>
            <person name="Kohara Y."/>
        </authorList>
    </citation>
    <scope>NUCLEOTIDE SEQUENCE [LARGE SCALE GENOMIC DNA]</scope>
    <source>
        <strain>Hd-rR</strain>
    </source>
</reference>
<evidence type="ECO:0000313" key="3">
    <source>
        <dbReference type="Proteomes" id="UP000265200"/>
    </source>
</evidence>
<accession>A0A3P9H128</accession>
<dbReference type="Ensembl" id="ENSORLT00015012492.1">
    <property type="protein sequence ID" value="ENSORLP00015001531.1"/>
    <property type="gene ID" value="ENSORLG00015002138.1"/>
</dbReference>
<dbReference type="AlphaFoldDB" id="A0A3P9H128"/>
<dbReference type="PROSITE" id="PS50878">
    <property type="entry name" value="RT_POL"/>
    <property type="match status" value="1"/>
</dbReference>
<dbReference type="Proteomes" id="UP000265200">
    <property type="component" value="Chromosome 6"/>
</dbReference>
<dbReference type="Pfam" id="PF00078">
    <property type="entry name" value="RVT_1"/>
    <property type="match status" value="1"/>
</dbReference>
<reference evidence="2" key="3">
    <citation type="submission" date="2025-08" db="UniProtKB">
        <authorList>
            <consortium name="Ensembl"/>
        </authorList>
    </citation>
    <scope>IDENTIFICATION</scope>
    <source>
        <strain evidence="2">HSOK</strain>
    </source>
</reference>
<evidence type="ECO:0000259" key="1">
    <source>
        <dbReference type="PROSITE" id="PS50878"/>
    </source>
</evidence>